<accession>A0A1Y3BEM5</accession>
<evidence type="ECO:0000256" key="6">
    <source>
        <dbReference type="ARBA" id="ARBA00022771"/>
    </source>
</evidence>
<dbReference type="PANTHER" id="PTHR10615:SF161">
    <property type="entry name" value="HISTONE ACETYLTRANSFERASE KAT7"/>
    <property type="match status" value="1"/>
</dbReference>
<dbReference type="AlphaFoldDB" id="A0A1Y3BEM5"/>
<dbReference type="InterPro" id="IPR016181">
    <property type="entry name" value="Acyl_CoA_acyltransferase"/>
</dbReference>
<evidence type="ECO:0000256" key="10">
    <source>
        <dbReference type="ARBA" id="ARBA00023242"/>
    </source>
</evidence>
<dbReference type="InterPro" id="IPR002717">
    <property type="entry name" value="HAT_MYST-type"/>
</dbReference>
<comment type="subcellular location">
    <subcellularLocation>
        <location evidence="1 12">Nucleus</location>
    </subcellularLocation>
</comment>
<dbReference type="PROSITE" id="PS51726">
    <property type="entry name" value="MYST_HAT"/>
    <property type="match status" value="1"/>
</dbReference>
<dbReference type="GO" id="GO:0008270">
    <property type="term" value="F:zinc ion binding"/>
    <property type="evidence" value="ECO:0007669"/>
    <property type="project" value="UniProtKB-KW"/>
</dbReference>
<dbReference type="InterPro" id="IPR050603">
    <property type="entry name" value="MYST_HAT"/>
</dbReference>
<comment type="catalytic activity">
    <reaction evidence="12">
        <text>L-lysyl-[protein] + acetyl-CoA = N(6)-acetyl-L-lysyl-[protein] + CoA + H(+)</text>
        <dbReference type="Rhea" id="RHEA:45948"/>
        <dbReference type="Rhea" id="RHEA-COMP:9752"/>
        <dbReference type="Rhea" id="RHEA-COMP:10731"/>
        <dbReference type="ChEBI" id="CHEBI:15378"/>
        <dbReference type="ChEBI" id="CHEBI:29969"/>
        <dbReference type="ChEBI" id="CHEBI:57287"/>
        <dbReference type="ChEBI" id="CHEBI:57288"/>
        <dbReference type="ChEBI" id="CHEBI:61930"/>
        <dbReference type="EC" id="2.3.1.48"/>
    </reaction>
</comment>
<dbReference type="Gene3D" id="3.40.630.30">
    <property type="match status" value="1"/>
</dbReference>
<comment type="similarity">
    <text evidence="2 12">Belongs to the MYST (SAS/MOZ) family.</text>
</comment>
<evidence type="ECO:0000256" key="7">
    <source>
        <dbReference type="ARBA" id="ARBA00022833"/>
    </source>
</evidence>
<feature type="domain" description="MYST-type HAT" evidence="13">
    <location>
        <begin position="1"/>
        <end position="174"/>
    </location>
</feature>
<name>A0A1Y3BEM5_EURMA</name>
<keyword evidence="10 12" id="KW-0539">Nucleus</keyword>
<dbReference type="EC" id="2.3.1.48" evidence="3 12"/>
<dbReference type="GO" id="GO:0036409">
    <property type="term" value="C:histone H3-K14 acetyltransferase complex"/>
    <property type="evidence" value="ECO:0007669"/>
    <property type="project" value="TreeGrafter"/>
</dbReference>
<dbReference type="PANTHER" id="PTHR10615">
    <property type="entry name" value="HISTONE ACETYLTRANSFERASE"/>
    <property type="match status" value="1"/>
</dbReference>
<evidence type="ECO:0000256" key="8">
    <source>
        <dbReference type="ARBA" id="ARBA00022853"/>
    </source>
</evidence>
<dbReference type="Proteomes" id="UP000194236">
    <property type="component" value="Unassembled WGS sequence"/>
</dbReference>
<dbReference type="GO" id="GO:0006357">
    <property type="term" value="P:regulation of transcription by RNA polymerase II"/>
    <property type="evidence" value="ECO:0007669"/>
    <property type="project" value="TreeGrafter"/>
</dbReference>
<dbReference type="GO" id="GO:0003712">
    <property type="term" value="F:transcription coregulator activity"/>
    <property type="evidence" value="ECO:0007669"/>
    <property type="project" value="TreeGrafter"/>
</dbReference>
<evidence type="ECO:0000313" key="14">
    <source>
        <dbReference type="EMBL" id="OTF79302.1"/>
    </source>
</evidence>
<dbReference type="Pfam" id="PF01853">
    <property type="entry name" value="MOZ_SAS"/>
    <property type="match status" value="1"/>
</dbReference>
<evidence type="ECO:0000256" key="5">
    <source>
        <dbReference type="ARBA" id="ARBA00022723"/>
    </source>
</evidence>
<sequence length="174" mass="20510">MNSSIILDRHMEKCTLKHPPGNEIYRKGKISFFEVDGNKQKEYCQNLCLLAKLFLEYKTLFVDVEPFLFYVMTENDRTGMHLLGYFSKEKHSPNGYNVSCILTLPQYQRSGYGRMLIDFSYLLTRVENKIGSPEKPLSDHGIISYRSYWKFILMDFLSSYESKDILIKETYSNY</sequence>
<dbReference type="Gene3D" id="1.10.10.10">
    <property type="entry name" value="Winged helix-like DNA-binding domain superfamily/Winged helix DNA-binding domain"/>
    <property type="match status" value="1"/>
</dbReference>
<evidence type="ECO:0000256" key="9">
    <source>
        <dbReference type="ARBA" id="ARBA00022990"/>
    </source>
</evidence>
<evidence type="ECO:0000256" key="11">
    <source>
        <dbReference type="PIRSR" id="PIRSR602717-51"/>
    </source>
</evidence>
<keyword evidence="9" id="KW-0007">Acetylation</keyword>
<keyword evidence="7" id="KW-0862">Zinc</keyword>
<dbReference type="CDD" id="cd04301">
    <property type="entry name" value="NAT_SF"/>
    <property type="match status" value="1"/>
</dbReference>
<keyword evidence="5" id="KW-0479">Metal-binding</keyword>
<gene>
    <name evidence="14" type="ORF">BLA29_011067</name>
</gene>
<evidence type="ECO:0000256" key="4">
    <source>
        <dbReference type="ARBA" id="ARBA00022679"/>
    </source>
</evidence>
<reference evidence="14 15" key="1">
    <citation type="submission" date="2017-03" db="EMBL/GenBank/DDBJ databases">
        <title>Genome Survey of Euroglyphus maynei.</title>
        <authorList>
            <person name="Arlian L.G."/>
            <person name="Morgan M.S."/>
            <person name="Rider S.D."/>
        </authorList>
    </citation>
    <scope>NUCLEOTIDE SEQUENCE [LARGE SCALE GENOMIC DNA]</scope>
    <source>
        <strain evidence="14">Arlian Lab</strain>
        <tissue evidence="14">Whole body</tissue>
    </source>
</reference>
<evidence type="ECO:0000256" key="3">
    <source>
        <dbReference type="ARBA" id="ARBA00013184"/>
    </source>
</evidence>
<evidence type="ECO:0000259" key="13">
    <source>
        <dbReference type="PROSITE" id="PS51726"/>
    </source>
</evidence>
<proteinExistence type="inferred from homology"/>
<dbReference type="OrthoDB" id="787137at2759"/>
<keyword evidence="6" id="KW-0863">Zinc-finger</keyword>
<keyword evidence="15" id="KW-1185">Reference proteome</keyword>
<keyword evidence="4 14" id="KW-0808">Transferase</keyword>
<dbReference type="InterPro" id="IPR036388">
    <property type="entry name" value="WH-like_DNA-bd_sf"/>
</dbReference>
<feature type="active site" description="Proton donor/acceptor" evidence="11">
    <location>
        <position position="134"/>
    </location>
</feature>
<keyword evidence="8" id="KW-0156">Chromatin regulator</keyword>
<protein>
    <recommendedName>
        <fullName evidence="3 12">Histone acetyltransferase</fullName>
        <ecNumber evidence="3 12">2.3.1.48</ecNumber>
    </recommendedName>
</protein>
<dbReference type="GO" id="GO:0010484">
    <property type="term" value="F:histone H3 acetyltransferase activity"/>
    <property type="evidence" value="ECO:0007669"/>
    <property type="project" value="TreeGrafter"/>
</dbReference>
<evidence type="ECO:0000256" key="2">
    <source>
        <dbReference type="ARBA" id="ARBA00010107"/>
    </source>
</evidence>
<dbReference type="EMBL" id="MUJZ01023771">
    <property type="protein sequence ID" value="OTF79302.1"/>
    <property type="molecule type" value="Genomic_DNA"/>
</dbReference>
<evidence type="ECO:0000256" key="1">
    <source>
        <dbReference type="ARBA" id="ARBA00004123"/>
    </source>
</evidence>
<evidence type="ECO:0000256" key="12">
    <source>
        <dbReference type="RuleBase" id="RU361211"/>
    </source>
</evidence>
<dbReference type="GO" id="GO:0003682">
    <property type="term" value="F:chromatin binding"/>
    <property type="evidence" value="ECO:0007669"/>
    <property type="project" value="TreeGrafter"/>
</dbReference>
<dbReference type="FunFam" id="3.40.630.30:FF:000001">
    <property type="entry name" value="Histone acetyltransferase"/>
    <property type="match status" value="1"/>
</dbReference>
<dbReference type="GO" id="GO:0010485">
    <property type="term" value="F:histone H4 acetyltransferase activity"/>
    <property type="evidence" value="ECO:0007669"/>
    <property type="project" value="TreeGrafter"/>
</dbReference>
<comment type="caution">
    <text evidence="14">The sequence shown here is derived from an EMBL/GenBank/DDBJ whole genome shotgun (WGS) entry which is preliminary data.</text>
</comment>
<organism evidence="14 15">
    <name type="scientific">Euroglyphus maynei</name>
    <name type="common">Mayne's house dust mite</name>
    <dbReference type="NCBI Taxonomy" id="6958"/>
    <lineage>
        <taxon>Eukaryota</taxon>
        <taxon>Metazoa</taxon>
        <taxon>Ecdysozoa</taxon>
        <taxon>Arthropoda</taxon>
        <taxon>Chelicerata</taxon>
        <taxon>Arachnida</taxon>
        <taxon>Acari</taxon>
        <taxon>Acariformes</taxon>
        <taxon>Sarcoptiformes</taxon>
        <taxon>Astigmata</taxon>
        <taxon>Psoroptidia</taxon>
        <taxon>Analgoidea</taxon>
        <taxon>Pyroglyphidae</taxon>
        <taxon>Pyroglyphinae</taxon>
        <taxon>Euroglyphus</taxon>
    </lineage>
</organism>
<evidence type="ECO:0000313" key="15">
    <source>
        <dbReference type="Proteomes" id="UP000194236"/>
    </source>
</evidence>
<dbReference type="SUPFAM" id="SSF55729">
    <property type="entry name" value="Acyl-CoA N-acyltransferases (Nat)"/>
    <property type="match status" value="1"/>
</dbReference>